<evidence type="ECO:0000313" key="2">
    <source>
        <dbReference type="EMBL" id="CAA9567330.1"/>
    </source>
</evidence>
<dbReference type="InterPro" id="IPR018711">
    <property type="entry name" value="NAGPA"/>
</dbReference>
<name>A0A6J4V398_9CYAN</name>
<dbReference type="AlphaFoldDB" id="A0A6J4V398"/>
<evidence type="ECO:0000259" key="1">
    <source>
        <dbReference type="Pfam" id="PF09992"/>
    </source>
</evidence>
<dbReference type="Pfam" id="PF09992">
    <property type="entry name" value="NAGPA"/>
    <property type="match status" value="1"/>
</dbReference>
<protein>
    <recommendedName>
        <fullName evidence="1">Phosphodiester glycosidase domain-containing protein</fullName>
    </recommendedName>
</protein>
<reference evidence="2" key="1">
    <citation type="submission" date="2020-02" db="EMBL/GenBank/DDBJ databases">
        <authorList>
            <person name="Meier V. D."/>
        </authorList>
    </citation>
    <scope>NUCLEOTIDE SEQUENCE</scope>
    <source>
        <strain evidence="2">AVDCRST_MAG81</strain>
    </source>
</reference>
<dbReference type="PANTHER" id="PTHR40446:SF2">
    <property type="entry name" value="N-ACETYLGLUCOSAMINE-1-PHOSPHODIESTER ALPHA-N-ACETYLGLUCOSAMINIDASE"/>
    <property type="match status" value="1"/>
</dbReference>
<accession>A0A6J4V398</accession>
<organism evidence="2">
    <name type="scientific">uncultured Synechococcales cyanobacterium</name>
    <dbReference type="NCBI Taxonomy" id="1936017"/>
    <lineage>
        <taxon>Bacteria</taxon>
        <taxon>Bacillati</taxon>
        <taxon>Cyanobacteriota</taxon>
        <taxon>Cyanophyceae</taxon>
        <taxon>Synechococcales</taxon>
        <taxon>environmental samples</taxon>
    </lineage>
</organism>
<proteinExistence type="predicted"/>
<feature type="domain" description="Phosphodiester glycosidase" evidence="1">
    <location>
        <begin position="114"/>
        <end position="283"/>
    </location>
</feature>
<sequence length="314" mass="34887">MRSYKKGTSVTSQPLLLSKRKKWLWLLLFLAGALLASSSTMVLPDSVSPASAAQSTTMTKRFSRGVRYYLTVIDMRDRDTYVSIGLPKGATQANSSRFSGGAESFRPLVYRQQAAVVVTGTFFGMDANKWVMGNMVSGGRFLKYSPWENYGTTLGIGPDKRLEMVTARVDGKPKWQNHWFSLTAGPRLLRNGKVWIAPRKEGFSDRSVFGAARRAAIGYTAGGRKLIMVTFPTKVSLQKEALILRDLGCKEALNLDGGTSLGLARSNKILVWPGRRLTNVIAFYDRSHPAPVALRESWQRFSQGDRPRIAQKKN</sequence>
<dbReference type="EMBL" id="CADCWO010000069">
    <property type="protein sequence ID" value="CAA9567330.1"/>
    <property type="molecule type" value="Genomic_DNA"/>
</dbReference>
<gene>
    <name evidence="2" type="ORF">AVDCRST_MAG81-1365</name>
</gene>
<dbReference type="PANTHER" id="PTHR40446">
    <property type="entry name" value="N-ACETYLGLUCOSAMINE-1-PHOSPHODIESTER ALPHA-N-ACETYLGLUCOSAMINIDASE"/>
    <property type="match status" value="1"/>
</dbReference>